<evidence type="ECO:0000313" key="6">
    <source>
        <dbReference type="EMBL" id="TCO07142.1"/>
    </source>
</evidence>
<keyword evidence="7" id="KW-1185">Reference proteome</keyword>
<reference evidence="6 7" key="1">
    <citation type="submission" date="2019-03" db="EMBL/GenBank/DDBJ databases">
        <title>Genomic Encyclopedia of Type Strains, Phase IV (KMG-IV): sequencing the most valuable type-strain genomes for metagenomic binning, comparative biology and taxonomic classification.</title>
        <authorList>
            <person name="Goeker M."/>
        </authorList>
    </citation>
    <scope>NUCLEOTIDE SEQUENCE [LARGE SCALE GENOMIC DNA]</scope>
    <source>
        <strain evidence="6 7">DSM 24179</strain>
    </source>
</reference>
<evidence type="ECO:0000256" key="3">
    <source>
        <dbReference type="ARBA" id="ARBA00022729"/>
    </source>
</evidence>
<dbReference type="AlphaFoldDB" id="A0A4R2GG05"/>
<feature type="signal peptide" evidence="5">
    <location>
        <begin position="1"/>
        <end position="19"/>
    </location>
</feature>
<dbReference type="EMBL" id="SLWK01000010">
    <property type="protein sequence ID" value="TCO07142.1"/>
    <property type="molecule type" value="Genomic_DNA"/>
</dbReference>
<dbReference type="SUPFAM" id="SSF53850">
    <property type="entry name" value="Periplasmic binding protein-like II"/>
    <property type="match status" value="1"/>
</dbReference>
<comment type="similarity">
    <text evidence="1">Belongs to the bacterial solute-binding protein ModA family.</text>
</comment>
<evidence type="ECO:0000256" key="1">
    <source>
        <dbReference type="ARBA" id="ARBA00009175"/>
    </source>
</evidence>
<dbReference type="CDD" id="cd13539">
    <property type="entry name" value="PBP2_AvModA"/>
    <property type="match status" value="1"/>
</dbReference>
<gene>
    <name evidence="6" type="ORF">EV194_110145</name>
</gene>
<evidence type="ECO:0000256" key="5">
    <source>
        <dbReference type="SAM" id="SignalP"/>
    </source>
</evidence>
<sequence>MKRLFLWLMVVVVSIASFAQKTRIAAAADLRFAMDEIVSEFKKAHKNAYIEVIYGSSGNVFTQIINGGAPYDIYFSADISYPQKLFEAGLTTDEPIMYAIGRIVLWSSSLDVSQGVEVLAENPRARIAIANPSHAPYGERAVETLSHYGIYDQIKQRLIFGENIAQAAQFCLTGNAQVGILALSLALAPNMQNRGRYFLIDDTTHKPLHQGFVILNRAANNKTAQQFSKFITSPAAVTILEKYGFETPGNSVEQ</sequence>
<dbReference type="GO" id="GO:0030973">
    <property type="term" value="F:molybdate ion binding"/>
    <property type="evidence" value="ECO:0007669"/>
    <property type="project" value="InterPro"/>
</dbReference>
<dbReference type="PANTHER" id="PTHR30632:SF14">
    <property type="entry name" value="TUNGSTATE_MOLYBDATE_CHROMATE-BINDING PROTEIN MODA"/>
    <property type="match status" value="1"/>
</dbReference>
<feature type="binding site" evidence="4">
    <location>
        <position position="57"/>
    </location>
    <ligand>
        <name>molybdate</name>
        <dbReference type="ChEBI" id="CHEBI:36264"/>
    </ligand>
</feature>
<feature type="chain" id="PRO_5020895870" evidence="5">
    <location>
        <begin position="20"/>
        <end position="254"/>
    </location>
</feature>
<comment type="caution">
    <text evidence="6">The sequence shown here is derived from an EMBL/GenBank/DDBJ whole genome shotgun (WGS) entry which is preliminary data.</text>
</comment>
<dbReference type="PANTHER" id="PTHR30632">
    <property type="entry name" value="MOLYBDATE-BINDING PERIPLASMIC PROTEIN"/>
    <property type="match status" value="1"/>
</dbReference>
<keyword evidence="3 5" id="KW-0732">Signal</keyword>
<dbReference type="GO" id="GO:0015689">
    <property type="term" value="P:molybdate ion transport"/>
    <property type="evidence" value="ECO:0007669"/>
    <property type="project" value="InterPro"/>
</dbReference>
<proteinExistence type="inferred from homology"/>
<dbReference type="RefSeq" id="WP_132434473.1">
    <property type="nucleotide sequence ID" value="NZ_SLWK01000010.1"/>
</dbReference>
<protein>
    <submittedName>
        <fullName evidence="6">Molybdate transport system substrate-binding protein</fullName>
    </submittedName>
</protein>
<evidence type="ECO:0000256" key="4">
    <source>
        <dbReference type="PIRSR" id="PIRSR004846-1"/>
    </source>
</evidence>
<evidence type="ECO:0000256" key="2">
    <source>
        <dbReference type="ARBA" id="ARBA00022723"/>
    </source>
</evidence>
<name>A0A4R2GG05_9BACT</name>
<dbReference type="Gene3D" id="3.40.190.10">
    <property type="entry name" value="Periplasmic binding protein-like II"/>
    <property type="match status" value="2"/>
</dbReference>
<dbReference type="Pfam" id="PF13531">
    <property type="entry name" value="SBP_bac_11"/>
    <property type="match status" value="1"/>
</dbReference>
<dbReference type="Proteomes" id="UP000295221">
    <property type="component" value="Unassembled WGS sequence"/>
</dbReference>
<accession>A0A4R2GG05</accession>
<dbReference type="OrthoDB" id="9785015at2"/>
<feature type="binding site" evidence="4">
    <location>
        <position position="164"/>
    </location>
    <ligand>
        <name>molybdate</name>
        <dbReference type="ChEBI" id="CHEBI:36264"/>
    </ligand>
</feature>
<organism evidence="6 7">
    <name type="scientific">Natronoflexus pectinivorans</name>
    <dbReference type="NCBI Taxonomy" id="682526"/>
    <lineage>
        <taxon>Bacteria</taxon>
        <taxon>Pseudomonadati</taxon>
        <taxon>Bacteroidota</taxon>
        <taxon>Bacteroidia</taxon>
        <taxon>Marinilabiliales</taxon>
        <taxon>Marinilabiliaceae</taxon>
        <taxon>Natronoflexus</taxon>
    </lineage>
</organism>
<keyword evidence="2 4" id="KW-0479">Metal-binding</keyword>
<keyword evidence="4" id="KW-0500">Molybdenum</keyword>
<dbReference type="InterPro" id="IPR005950">
    <property type="entry name" value="ModA"/>
</dbReference>
<evidence type="ECO:0000313" key="7">
    <source>
        <dbReference type="Proteomes" id="UP000295221"/>
    </source>
</evidence>
<dbReference type="InterPro" id="IPR044084">
    <property type="entry name" value="AvModA-like_subst-bd"/>
</dbReference>
<dbReference type="InterPro" id="IPR050682">
    <property type="entry name" value="ModA/WtpA"/>
</dbReference>
<dbReference type="NCBIfam" id="TIGR01256">
    <property type="entry name" value="modA"/>
    <property type="match status" value="1"/>
</dbReference>
<dbReference type="PIRSF" id="PIRSF004846">
    <property type="entry name" value="ModA"/>
    <property type="match status" value="1"/>
</dbReference>
<dbReference type="GO" id="GO:0046872">
    <property type="term" value="F:metal ion binding"/>
    <property type="evidence" value="ECO:0007669"/>
    <property type="project" value="UniProtKB-KW"/>
</dbReference>